<name>A0A844WEZ3_9RHOB</name>
<dbReference type="InterPro" id="IPR017871">
    <property type="entry name" value="ABC_transporter-like_CS"/>
</dbReference>
<dbReference type="InterPro" id="IPR003593">
    <property type="entry name" value="AAA+_ATPase"/>
</dbReference>
<dbReference type="PANTHER" id="PTHR43038:SF3">
    <property type="entry name" value="ABC TRANSPORTER G FAMILY MEMBER 20 ISOFORM X1"/>
    <property type="match status" value="1"/>
</dbReference>
<dbReference type="EMBL" id="WNXQ01000006">
    <property type="protein sequence ID" value="MWB78770.1"/>
    <property type="molecule type" value="Genomic_DNA"/>
</dbReference>
<evidence type="ECO:0000313" key="5">
    <source>
        <dbReference type="Proteomes" id="UP000443843"/>
    </source>
</evidence>
<dbReference type="PROSITE" id="PS50893">
    <property type="entry name" value="ABC_TRANSPORTER_2"/>
    <property type="match status" value="1"/>
</dbReference>
<keyword evidence="5" id="KW-1185">Reference proteome</keyword>
<gene>
    <name evidence="4" type="ORF">GLS40_12085</name>
</gene>
<dbReference type="SUPFAM" id="SSF52540">
    <property type="entry name" value="P-loop containing nucleoside triphosphate hydrolases"/>
    <property type="match status" value="1"/>
</dbReference>
<dbReference type="PROSITE" id="PS00211">
    <property type="entry name" value="ABC_TRANSPORTER_1"/>
    <property type="match status" value="1"/>
</dbReference>
<dbReference type="PANTHER" id="PTHR43038">
    <property type="entry name" value="ATP-BINDING CASSETTE, SUB-FAMILY H, MEMBER 1"/>
    <property type="match status" value="1"/>
</dbReference>
<dbReference type="Pfam" id="PF00005">
    <property type="entry name" value="ABC_tran"/>
    <property type="match status" value="1"/>
</dbReference>
<proteinExistence type="predicted"/>
<organism evidence="4 5">
    <name type="scientific">Pseudooceanicola pacificus</name>
    <dbReference type="NCBI Taxonomy" id="2676438"/>
    <lineage>
        <taxon>Bacteria</taxon>
        <taxon>Pseudomonadati</taxon>
        <taxon>Pseudomonadota</taxon>
        <taxon>Alphaproteobacteria</taxon>
        <taxon>Rhodobacterales</taxon>
        <taxon>Paracoccaceae</taxon>
        <taxon>Pseudooceanicola</taxon>
    </lineage>
</organism>
<dbReference type="GO" id="GO:0005524">
    <property type="term" value="F:ATP binding"/>
    <property type="evidence" value="ECO:0007669"/>
    <property type="project" value="UniProtKB-KW"/>
</dbReference>
<evidence type="ECO:0000313" key="4">
    <source>
        <dbReference type="EMBL" id="MWB78770.1"/>
    </source>
</evidence>
<keyword evidence="1" id="KW-0547">Nucleotide-binding</keyword>
<comment type="caution">
    <text evidence="4">The sequence shown here is derived from an EMBL/GenBank/DDBJ whole genome shotgun (WGS) entry which is preliminary data.</text>
</comment>
<dbReference type="CDD" id="cd03230">
    <property type="entry name" value="ABC_DR_subfamily_A"/>
    <property type="match status" value="1"/>
</dbReference>
<protein>
    <submittedName>
        <fullName evidence="4">ATP-binding cassette domain-containing protein</fullName>
    </submittedName>
</protein>
<accession>A0A844WEZ3</accession>
<keyword evidence="2 4" id="KW-0067">ATP-binding</keyword>
<evidence type="ECO:0000256" key="2">
    <source>
        <dbReference type="ARBA" id="ARBA00022840"/>
    </source>
</evidence>
<feature type="domain" description="ABC transporter" evidence="3">
    <location>
        <begin position="7"/>
        <end position="234"/>
    </location>
</feature>
<dbReference type="AlphaFoldDB" id="A0A844WEZ3"/>
<sequence>MTDAPAITVTGLTKRYGGRAVVDHFDLQVPRGAIYGFLGPNGSGKTTTIRMMCGLLTPDAGKGSCLGFDILTEQARIKERVGYMTQKFSLYEDLTIRENLDFIARMFGVRDRRNRVRAALDDLGLADRATQYAGTLSGGWKQRLALAACMIHDPELLLLDEPTAGVDPKARRDFWDEIRKLSARGVTVLVSTHYMDEAIQCDFIAYIAYGKKLISGVAREIPEMIGLYTYRVTGNDISALEARLRQEEAVAQVARFGAVLHVSGTDKAALDALAARYGKDGSHRWERKEAELEEAFIYLMGGAADNFAGAAS</sequence>
<dbReference type="Proteomes" id="UP000443843">
    <property type="component" value="Unassembled WGS sequence"/>
</dbReference>
<dbReference type="GO" id="GO:0016887">
    <property type="term" value="F:ATP hydrolysis activity"/>
    <property type="evidence" value="ECO:0007669"/>
    <property type="project" value="InterPro"/>
</dbReference>
<reference evidence="4 5" key="1">
    <citation type="submission" date="2019-11" db="EMBL/GenBank/DDBJ databases">
        <title>Pseudooceanicola pacifica sp. nov., isolated from deep-sea sediment of the Pacific Ocean.</title>
        <authorList>
            <person name="Lyu L."/>
        </authorList>
    </citation>
    <scope>NUCLEOTIDE SEQUENCE [LARGE SCALE GENOMIC DNA]</scope>
    <source>
        <strain evidence="4 5">216_PA32_1</strain>
    </source>
</reference>
<evidence type="ECO:0000259" key="3">
    <source>
        <dbReference type="PROSITE" id="PS50893"/>
    </source>
</evidence>
<dbReference type="SMART" id="SM00382">
    <property type="entry name" value="AAA"/>
    <property type="match status" value="1"/>
</dbReference>
<dbReference type="Gene3D" id="3.40.50.300">
    <property type="entry name" value="P-loop containing nucleotide triphosphate hydrolases"/>
    <property type="match status" value="1"/>
</dbReference>
<dbReference type="InterPro" id="IPR003439">
    <property type="entry name" value="ABC_transporter-like_ATP-bd"/>
</dbReference>
<dbReference type="InterPro" id="IPR027417">
    <property type="entry name" value="P-loop_NTPase"/>
</dbReference>
<dbReference type="RefSeq" id="WP_160382984.1">
    <property type="nucleotide sequence ID" value="NZ_WNXQ01000006.1"/>
</dbReference>
<evidence type="ECO:0000256" key="1">
    <source>
        <dbReference type="ARBA" id="ARBA00022741"/>
    </source>
</evidence>